<organism evidence="1 2">
    <name type="scientific">Streptococcus parasanguinis</name>
    <dbReference type="NCBI Taxonomy" id="1318"/>
    <lineage>
        <taxon>Bacteria</taxon>
        <taxon>Bacillati</taxon>
        <taxon>Bacillota</taxon>
        <taxon>Bacilli</taxon>
        <taxon>Lactobacillales</taxon>
        <taxon>Streptococcaceae</taxon>
        <taxon>Streptococcus</taxon>
    </lineage>
</organism>
<dbReference type="EMBL" id="QSIO01000003">
    <property type="protein sequence ID" value="RHC94396.1"/>
    <property type="molecule type" value="Genomic_DNA"/>
</dbReference>
<accession>A0A414CHA3</accession>
<comment type="caution">
    <text evidence="1">The sequence shown here is derived from an EMBL/GenBank/DDBJ whole genome shotgun (WGS) entry which is preliminary data.</text>
</comment>
<sequence>MDYQLLPHEFMIMHSDHVCFGNSTTLTDELILTNLNLVHIKKGIFGGKKSQQLIPINQIKLFEGKPQVSVCKVNGSKRLEIYYNGGQVVFGFDNAKDTDKWASNLIKLVTGDTSNFDKLGDSSLFGVDVLAETLKDTFNVFKTGLGIKEKEPERITTKCTFCGAPLSGLAKQTVRCSYCDMEQNL</sequence>
<gene>
    <name evidence="1" type="ORF">DW820_08310</name>
</gene>
<proteinExistence type="predicted"/>
<dbReference type="AlphaFoldDB" id="A0A414CHA3"/>
<dbReference type="InterPro" id="IPR046349">
    <property type="entry name" value="C1-like_sf"/>
</dbReference>
<protein>
    <submittedName>
        <fullName evidence="1">Uncharacterized protein</fullName>
    </submittedName>
</protein>
<reference evidence="1 2" key="1">
    <citation type="submission" date="2018-08" db="EMBL/GenBank/DDBJ databases">
        <title>A genome reference for cultivated species of the human gut microbiota.</title>
        <authorList>
            <person name="Zou Y."/>
            <person name="Xue W."/>
            <person name="Luo G."/>
        </authorList>
    </citation>
    <scope>NUCLEOTIDE SEQUENCE [LARGE SCALE GENOMIC DNA]</scope>
    <source>
        <strain evidence="1 2">AM33-3BH</strain>
    </source>
</reference>
<name>A0A414CHA3_STRPA</name>
<dbReference type="SUPFAM" id="SSF57889">
    <property type="entry name" value="Cysteine-rich domain"/>
    <property type="match status" value="1"/>
</dbReference>
<evidence type="ECO:0000313" key="1">
    <source>
        <dbReference type="EMBL" id="RHC94396.1"/>
    </source>
</evidence>
<dbReference type="RefSeq" id="WP_118096050.1">
    <property type="nucleotide sequence ID" value="NZ_JACLQX010000001.1"/>
</dbReference>
<evidence type="ECO:0000313" key="2">
    <source>
        <dbReference type="Proteomes" id="UP000285773"/>
    </source>
</evidence>
<dbReference type="Proteomes" id="UP000285773">
    <property type="component" value="Unassembled WGS sequence"/>
</dbReference>